<proteinExistence type="predicted"/>
<gene>
    <name evidence="1" type="ORF">F6V30_14295</name>
</gene>
<keyword evidence="2" id="KW-1185">Reference proteome</keyword>
<dbReference type="Proteomes" id="UP000798046">
    <property type="component" value="Unassembled WGS sequence"/>
</dbReference>
<name>A0ABQ6TLS4_9BACT</name>
<dbReference type="GO" id="GO:0004519">
    <property type="term" value="F:endonuclease activity"/>
    <property type="evidence" value="ECO:0007669"/>
    <property type="project" value="UniProtKB-KW"/>
</dbReference>
<sequence>MQMTTIVFNQTVHPINFSDLSGNEFERLVFATLLRMYAWHTLDWYGQTGGDKGRDIIGTRDDEYGNKVTVVVACANWKNFAVAKGNSDIDKIVKGLPEPPHEVIIIAGNDVSGATKEKCRKHAEAKGVSVTTVWSGSEFEERLRFHAASVLERFFKGETLPDESKALQTSVLQLDPSTEREAGELVALLFKRPAFSTPIFSESSLPAFHQAISDTIGALNTGIWRDREGAMIYRIPSRQSFPSTSVRESLGNCVDALNLLRISFDDGIRTGKIHPCGCDKADCPTFMIEHRYCEILERHRAEALQFANKAFTELGVDQV</sequence>
<keyword evidence="1" id="KW-0255">Endonuclease</keyword>
<accession>A0ABQ6TLS4</accession>
<comment type="caution">
    <text evidence="1">The sequence shown here is derived from an EMBL/GenBank/DDBJ whole genome shotgun (WGS) entry which is preliminary data.</text>
</comment>
<keyword evidence="1" id="KW-0540">Nuclease</keyword>
<protein>
    <submittedName>
        <fullName evidence="1">Restriction endonuclease</fullName>
    </submittedName>
</protein>
<evidence type="ECO:0000313" key="2">
    <source>
        <dbReference type="Proteomes" id="UP000798046"/>
    </source>
</evidence>
<evidence type="ECO:0000313" key="1">
    <source>
        <dbReference type="EMBL" id="KAB0669003.1"/>
    </source>
</evidence>
<reference evidence="1 2" key="1">
    <citation type="journal article" date="2020" name="Microorganisms">
        <title>Description of Three Novel Members in the Family Geobacteraceae, Oryzomonas japonicum gen. nov., sp. nov., Oryzomonas sagensis sp. nov., and Oryzomonas ruber sp. nov.</title>
        <authorList>
            <person name="Xu Z."/>
            <person name="Masuda Y."/>
            <person name="Hayakawa C."/>
            <person name="Ushijima N."/>
            <person name="Kawano K."/>
            <person name="Shiratori Y."/>
            <person name="Senoo K."/>
            <person name="Itoh H."/>
        </authorList>
    </citation>
    <scope>NUCLEOTIDE SEQUENCE [LARGE SCALE GENOMIC DNA]</scope>
    <source>
        <strain evidence="1 2">Red100</strain>
    </source>
</reference>
<dbReference type="EMBL" id="VZRA01000004">
    <property type="protein sequence ID" value="KAB0669003.1"/>
    <property type="molecule type" value="Genomic_DNA"/>
</dbReference>
<organism evidence="1 2">
    <name type="scientific">Oryzomonas sagensis</name>
    <dbReference type="NCBI Taxonomy" id="2603857"/>
    <lineage>
        <taxon>Bacteria</taxon>
        <taxon>Pseudomonadati</taxon>
        <taxon>Thermodesulfobacteriota</taxon>
        <taxon>Desulfuromonadia</taxon>
        <taxon>Geobacterales</taxon>
        <taxon>Geobacteraceae</taxon>
        <taxon>Oryzomonas</taxon>
    </lineage>
</organism>
<keyword evidence="1" id="KW-0378">Hydrolase</keyword>